<feature type="region of interest" description="Disordered" evidence="1">
    <location>
        <begin position="106"/>
        <end position="131"/>
    </location>
</feature>
<feature type="region of interest" description="Disordered" evidence="1">
    <location>
        <begin position="1"/>
        <end position="41"/>
    </location>
</feature>
<keyword evidence="3" id="KW-1185">Reference proteome</keyword>
<evidence type="ECO:0000256" key="1">
    <source>
        <dbReference type="SAM" id="MobiDB-lite"/>
    </source>
</evidence>
<feature type="compositionally biased region" description="Polar residues" evidence="1">
    <location>
        <begin position="7"/>
        <end position="33"/>
    </location>
</feature>
<organism evidence="2 3">
    <name type="scientific">Hesseltinella vesiculosa</name>
    <dbReference type="NCBI Taxonomy" id="101127"/>
    <lineage>
        <taxon>Eukaryota</taxon>
        <taxon>Fungi</taxon>
        <taxon>Fungi incertae sedis</taxon>
        <taxon>Mucoromycota</taxon>
        <taxon>Mucoromycotina</taxon>
        <taxon>Mucoromycetes</taxon>
        <taxon>Mucorales</taxon>
        <taxon>Cunninghamellaceae</taxon>
        <taxon>Hesseltinella</taxon>
    </lineage>
</organism>
<protein>
    <submittedName>
        <fullName evidence="2">Uncharacterized protein</fullName>
    </submittedName>
</protein>
<reference evidence="2 3" key="1">
    <citation type="submission" date="2016-07" db="EMBL/GenBank/DDBJ databases">
        <title>Pervasive Adenine N6-methylation of Active Genes in Fungi.</title>
        <authorList>
            <consortium name="DOE Joint Genome Institute"/>
            <person name="Mondo S.J."/>
            <person name="Dannebaum R.O."/>
            <person name="Kuo R.C."/>
            <person name="Labutti K."/>
            <person name="Haridas S."/>
            <person name="Kuo A."/>
            <person name="Salamov A."/>
            <person name="Ahrendt S.R."/>
            <person name="Lipzen A."/>
            <person name="Sullivan W."/>
            <person name="Andreopoulos W.B."/>
            <person name="Clum A."/>
            <person name="Lindquist E."/>
            <person name="Daum C."/>
            <person name="Ramamoorthy G.K."/>
            <person name="Gryganskyi A."/>
            <person name="Culley D."/>
            <person name="Magnuson J.K."/>
            <person name="James T.Y."/>
            <person name="O'Malley M.A."/>
            <person name="Stajich J.E."/>
            <person name="Spatafora J.W."/>
            <person name="Visel A."/>
            <person name="Grigoriev I.V."/>
        </authorList>
    </citation>
    <scope>NUCLEOTIDE SEQUENCE [LARGE SCALE GENOMIC DNA]</scope>
    <source>
        <strain evidence="2 3">NRRL 3301</strain>
    </source>
</reference>
<sequence length="295" mass="33022">MARGPESNISSTIRPSVHPSQTMSYDIKSTQKGPSKASDGIEDRVKQLCNSLAQNNSSKMGYVDESSSHFTSYIGNVTLASSHSYSLSHGPQESNSAKAISILKMKQPPKTPSPVSLASLSAGSPSPPGSVDRLADEVEQIKIDFDKRLGQVILDYEQSRQVVQQLEHDLKSASLFRNPHTIFSHSSFLYVQKDDELTRMRQMYESSIKDNNLLYEAFKNELEQLLAIPEPSHSDHQNCQRASSRPSHPNPEAQLRKKLETTLMERNQWHKTACQLARELQEIAQDGPHQEASHR</sequence>
<evidence type="ECO:0000313" key="2">
    <source>
        <dbReference type="EMBL" id="ORX47949.1"/>
    </source>
</evidence>
<evidence type="ECO:0000313" key="3">
    <source>
        <dbReference type="Proteomes" id="UP000242146"/>
    </source>
</evidence>
<dbReference type="STRING" id="101127.A0A1X2G8M8"/>
<comment type="caution">
    <text evidence="2">The sequence shown here is derived from an EMBL/GenBank/DDBJ whole genome shotgun (WGS) entry which is preliminary data.</text>
</comment>
<gene>
    <name evidence="2" type="ORF">DM01DRAFT_1133287</name>
</gene>
<name>A0A1X2G8M8_9FUNG</name>
<dbReference type="OrthoDB" id="660555at2759"/>
<dbReference type="AlphaFoldDB" id="A0A1X2G8M8"/>
<feature type="compositionally biased region" description="Low complexity" evidence="1">
    <location>
        <begin position="113"/>
        <end position="124"/>
    </location>
</feature>
<feature type="region of interest" description="Disordered" evidence="1">
    <location>
        <begin position="232"/>
        <end position="252"/>
    </location>
</feature>
<proteinExistence type="predicted"/>
<dbReference type="Proteomes" id="UP000242146">
    <property type="component" value="Unassembled WGS sequence"/>
</dbReference>
<dbReference type="EMBL" id="MCGT01000031">
    <property type="protein sequence ID" value="ORX47949.1"/>
    <property type="molecule type" value="Genomic_DNA"/>
</dbReference>
<accession>A0A1X2G8M8</accession>